<feature type="domain" description="PEGA" evidence="2">
    <location>
        <begin position="727"/>
        <end position="777"/>
    </location>
</feature>
<comment type="caution">
    <text evidence="3">The sequence shown here is derived from an EMBL/GenBank/DDBJ whole genome shotgun (WGS) entry which is preliminary data.</text>
</comment>
<proteinExistence type="predicted"/>
<dbReference type="Pfam" id="PF08308">
    <property type="entry name" value="PEGA"/>
    <property type="match status" value="4"/>
</dbReference>
<feature type="domain" description="PEGA" evidence="2">
    <location>
        <begin position="308"/>
        <end position="371"/>
    </location>
</feature>
<dbReference type="InterPro" id="IPR013229">
    <property type="entry name" value="PEGA"/>
</dbReference>
<dbReference type="PANTHER" id="PTHR36194">
    <property type="entry name" value="S-LAYER-LIKE PROTEIN"/>
    <property type="match status" value="1"/>
</dbReference>
<protein>
    <submittedName>
        <fullName evidence="3">PEGA domain-containing protein</fullName>
    </submittedName>
</protein>
<feature type="region of interest" description="Disordered" evidence="1">
    <location>
        <begin position="522"/>
        <end position="580"/>
    </location>
</feature>
<reference evidence="3" key="1">
    <citation type="submission" date="2022-01" db="EMBL/GenBank/DDBJ databases">
        <title>Draft genome of Methanogenium marinum DSM 15558.</title>
        <authorList>
            <person name="Chen S.-C."/>
            <person name="You Y.-T."/>
        </authorList>
    </citation>
    <scope>NUCLEOTIDE SEQUENCE</scope>
    <source>
        <strain evidence="3">DSM 15558</strain>
    </source>
</reference>
<feature type="compositionally biased region" description="Low complexity" evidence="1">
    <location>
        <begin position="526"/>
        <end position="541"/>
    </location>
</feature>
<organism evidence="3 4">
    <name type="scientific">Methanogenium marinum</name>
    <dbReference type="NCBI Taxonomy" id="348610"/>
    <lineage>
        <taxon>Archaea</taxon>
        <taxon>Methanobacteriati</taxon>
        <taxon>Methanobacteriota</taxon>
        <taxon>Stenosarchaea group</taxon>
        <taxon>Methanomicrobia</taxon>
        <taxon>Methanomicrobiales</taxon>
        <taxon>Methanomicrobiaceae</taxon>
        <taxon>Methanogenium</taxon>
    </lineage>
</organism>
<name>A0A9Q4KUD5_9EURY</name>
<feature type="domain" description="PEGA" evidence="2">
    <location>
        <begin position="802"/>
        <end position="846"/>
    </location>
</feature>
<evidence type="ECO:0000259" key="2">
    <source>
        <dbReference type="Pfam" id="PF08308"/>
    </source>
</evidence>
<dbReference type="EMBL" id="JAKELO010000002">
    <property type="protein sequence ID" value="MDE4908834.1"/>
    <property type="molecule type" value="Genomic_DNA"/>
</dbReference>
<dbReference type="AlphaFoldDB" id="A0A9Q4KUD5"/>
<evidence type="ECO:0000313" key="4">
    <source>
        <dbReference type="Proteomes" id="UP001143747"/>
    </source>
</evidence>
<feature type="domain" description="PEGA" evidence="2">
    <location>
        <begin position="381"/>
        <end position="441"/>
    </location>
</feature>
<dbReference type="PANTHER" id="PTHR36194:SF1">
    <property type="entry name" value="S-LAYER-LIKE PROTEIN"/>
    <property type="match status" value="1"/>
</dbReference>
<gene>
    <name evidence="3" type="ORF">L0665_09465</name>
</gene>
<evidence type="ECO:0000256" key="1">
    <source>
        <dbReference type="SAM" id="MobiDB-lite"/>
    </source>
</evidence>
<evidence type="ECO:0000313" key="3">
    <source>
        <dbReference type="EMBL" id="MDE4908834.1"/>
    </source>
</evidence>
<sequence length="873" mass="93609">MKINDKNKKGYGRILVALLIIVAAFQCVSALDLPSNPIAGAMHVNINTANAGGYYIKFDGGGLNALHMTTSTSDRYGQLTTTSMKSGTFYLSDTGGRGFFNDVLLMIAVRKPAEDEDPISDDFTLKIRSSGYTWVPSGVVNKPPAAKDLEYLSGAVDQTFTLSSLSYGPQKWKPAGNNDPMNYPIYGDQDMMDDEEFYIYFVDLKVGEVGENSMLPGLIDNGMVKVEYTIENLDSGRIAFNTYGWCDEEQSNQGTGISWTNKIVGEGASGYVVDIVGSGGGEGGSSGKISYDSDDTSAFPGSWKPQVGNLNISSAPTGAKIYIDGVYSGEETNASFVDVPAGDYRVYLEHDEYETTEPKTIRVKRGYVTEEKFILEKGVGSCFVSSVPAGADIFVDGNDTLWHTDSLVTGIESGTHTVTVYHEGYSPESADVAIIMGEQSEISFIFGGSGARVSTLNSSNQDVHDENPADPSPSENDAADGEERVDMGGETSLPAQTVQNRNDGIIGYIFSLFAGIFPGAPEESESLPVVSSNPSNPSNPSAQGISPENPPLNPGVPVYGDAPGEQSEESAITEGEKGTGGLYVTSYPDNLPITLDGVKTGESTPEYFYGLKEGSHTALVTYSSDSVKTAQETAYVFAGDDSFVKLEPSVFSQKIPVTVQSKKFKDSSFMIGGEFPEYTFPSTVSLEKSGTFITTVKDGTFYTFNTGHQEENSVLNIPSPDSGGTPGTISITTTPEGADVSVDGYRTGLKTPCTVDNVTEGPHVLSVSKGGYYPEQKEFHFVNTGEPDNSDFSFFMREYPYGSLLIDSTPSGSMIYLEGRYTGVTTPHEFSYMPIGSYDVAVALNRTTFKEGTVTVGPLQKSGVTVYNLTLDN</sequence>
<feature type="region of interest" description="Disordered" evidence="1">
    <location>
        <begin position="455"/>
        <end position="498"/>
    </location>
</feature>
<accession>A0A9Q4KUD5</accession>
<dbReference type="Proteomes" id="UP001143747">
    <property type="component" value="Unassembled WGS sequence"/>
</dbReference>
<dbReference type="RefSeq" id="WP_274925445.1">
    <property type="nucleotide sequence ID" value="NZ_JAKELO010000002.1"/>
</dbReference>
<keyword evidence="4" id="KW-1185">Reference proteome</keyword>